<feature type="compositionally biased region" description="Basic and acidic residues" evidence="1">
    <location>
        <begin position="145"/>
        <end position="159"/>
    </location>
</feature>
<reference evidence="2" key="5">
    <citation type="journal article" date="2021" name="G3 (Bethesda)">
        <title>Aegilops tauschii genome assembly Aet v5.0 features greater sequence contiguity and improved annotation.</title>
        <authorList>
            <person name="Wang L."/>
            <person name="Zhu T."/>
            <person name="Rodriguez J.C."/>
            <person name="Deal K.R."/>
            <person name="Dubcovsky J."/>
            <person name="McGuire P.E."/>
            <person name="Lux T."/>
            <person name="Spannagl M."/>
            <person name="Mayer K.F.X."/>
            <person name="Baldrich P."/>
            <person name="Meyers B.C."/>
            <person name="Huo N."/>
            <person name="Gu Y.Q."/>
            <person name="Zhou H."/>
            <person name="Devos K.M."/>
            <person name="Bennetzen J.L."/>
            <person name="Unver T."/>
            <person name="Budak H."/>
            <person name="Gulick P.J."/>
            <person name="Galiba G."/>
            <person name="Kalapos B."/>
            <person name="Nelson D.R."/>
            <person name="Li P."/>
            <person name="You F.M."/>
            <person name="Luo M.C."/>
            <person name="Dvorak J."/>
        </authorList>
    </citation>
    <scope>NUCLEOTIDE SEQUENCE [LARGE SCALE GENOMIC DNA]</scope>
    <source>
        <strain evidence="2">cv. AL8/78</strain>
    </source>
</reference>
<name>A0A452XRG3_AEGTS</name>
<reference evidence="2" key="3">
    <citation type="journal article" date="2017" name="Nature">
        <title>Genome sequence of the progenitor of the wheat D genome Aegilops tauschii.</title>
        <authorList>
            <person name="Luo M.C."/>
            <person name="Gu Y.Q."/>
            <person name="Puiu D."/>
            <person name="Wang H."/>
            <person name="Twardziok S.O."/>
            <person name="Deal K.R."/>
            <person name="Huo N."/>
            <person name="Zhu T."/>
            <person name="Wang L."/>
            <person name="Wang Y."/>
            <person name="McGuire P.E."/>
            <person name="Liu S."/>
            <person name="Long H."/>
            <person name="Ramasamy R.K."/>
            <person name="Rodriguez J.C."/>
            <person name="Van S.L."/>
            <person name="Yuan L."/>
            <person name="Wang Z."/>
            <person name="Xia Z."/>
            <person name="Xiao L."/>
            <person name="Anderson O.D."/>
            <person name="Ouyang S."/>
            <person name="Liang Y."/>
            <person name="Zimin A.V."/>
            <person name="Pertea G."/>
            <person name="Qi P."/>
            <person name="Bennetzen J.L."/>
            <person name="Dai X."/>
            <person name="Dawson M.W."/>
            <person name="Muller H.G."/>
            <person name="Kugler K."/>
            <person name="Rivarola-Duarte L."/>
            <person name="Spannagl M."/>
            <person name="Mayer K.F.X."/>
            <person name="Lu F.H."/>
            <person name="Bevan M.W."/>
            <person name="Leroy P."/>
            <person name="Li P."/>
            <person name="You F.M."/>
            <person name="Sun Q."/>
            <person name="Liu Z."/>
            <person name="Lyons E."/>
            <person name="Wicker T."/>
            <person name="Salzberg S.L."/>
            <person name="Devos K.M."/>
            <person name="Dvorak J."/>
        </authorList>
    </citation>
    <scope>NUCLEOTIDE SEQUENCE [LARGE SCALE GENOMIC DNA]</scope>
    <source>
        <strain evidence="2">cv. AL8/78</strain>
    </source>
</reference>
<feature type="compositionally biased region" description="Low complexity" evidence="1">
    <location>
        <begin position="169"/>
        <end position="188"/>
    </location>
</feature>
<feature type="region of interest" description="Disordered" evidence="1">
    <location>
        <begin position="142"/>
        <end position="188"/>
    </location>
</feature>
<feature type="compositionally biased region" description="Low complexity" evidence="1">
    <location>
        <begin position="56"/>
        <end position="66"/>
    </location>
</feature>
<protein>
    <submittedName>
        <fullName evidence="2">Uncharacterized protein</fullName>
    </submittedName>
</protein>
<keyword evidence="3" id="KW-1185">Reference proteome</keyword>
<accession>A0A452XRG3</accession>
<sequence length="188" mass="19712">RMAGVGLALAWSKPPLDHLLPPRLVAIATIRARSSPSPPHPSSGRSGGPGRRRRSPPSSRASRSSAGGTGASAGCGSAGDLEMIKEEAVALGRGTWARFLYKVRSGVRRLVVSDHPLPTTQCLRGASLPPFWRSGGRAVVPSRPARRDELQGARDEKQGRGTSCRRARATWPRRGARAAGRSSAGAAG</sequence>
<feature type="region of interest" description="Disordered" evidence="1">
    <location>
        <begin position="30"/>
        <end position="77"/>
    </location>
</feature>
<evidence type="ECO:0000313" key="2">
    <source>
        <dbReference type="EnsemblPlants" id="AET1Gv20132800.1"/>
    </source>
</evidence>
<reference evidence="3" key="2">
    <citation type="journal article" date="2017" name="Nat. Plants">
        <title>The Aegilops tauschii genome reveals multiple impacts of transposons.</title>
        <authorList>
            <person name="Zhao G."/>
            <person name="Zou C."/>
            <person name="Li K."/>
            <person name="Wang K."/>
            <person name="Li T."/>
            <person name="Gao L."/>
            <person name="Zhang X."/>
            <person name="Wang H."/>
            <person name="Yang Z."/>
            <person name="Liu X."/>
            <person name="Jiang W."/>
            <person name="Mao L."/>
            <person name="Kong X."/>
            <person name="Jiao Y."/>
            <person name="Jia J."/>
        </authorList>
    </citation>
    <scope>NUCLEOTIDE SEQUENCE [LARGE SCALE GENOMIC DNA]</scope>
    <source>
        <strain evidence="3">cv. AL8/78</strain>
    </source>
</reference>
<proteinExistence type="predicted"/>
<evidence type="ECO:0000256" key="1">
    <source>
        <dbReference type="SAM" id="MobiDB-lite"/>
    </source>
</evidence>
<dbReference type="EnsemblPlants" id="AET1Gv20132800.1">
    <property type="protein sequence ID" value="AET1Gv20132800.1"/>
    <property type="gene ID" value="AET1Gv20132800"/>
</dbReference>
<organism evidence="2 3">
    <name type="scientific">Aegilops tauschii subsp. strangulata</name>
    <name type="common">Goatgrass</name>
    <dbReference type="NCBI Taxonomy" id="200361"/>
    <lineage>
        <taxon>Eukaryota</taxon>
        <taxon>Viridiplantae</taxon>
        <taxon>Streptophyta</taxon>
        <taxon>Embryophyta</taxon>
        <taxon>Tracheophyta</taxon>
        <taxon>Spermatophyta</taxon>
        <taxon>Magnoliopsida</taxon>
        <taxon>Liliopsida</taxon>
        <taxon>Poales</taxon>
        <taxon>Poaceae</taxon>
        <taxon>BOP clade</taxon>
        <taxon>Pooideae</taxon>
        <taxon>Triticodae</taxon>
        <taxon>Triticeae</taxon>
        <taxon>Triticinae</taxon>
        <taxon>Aegilops</taxon>
    </lineage>
</organism>
<dbReference type="Gramene" id="AET1Gv20132800.1">
    <property type="protein sequence ID" value="AET1Gv20132800.1"/>
    <property type="gene ID" value="AET1Gv20132800"/>
</dbReference>
<reference evidence="3" key="1">
    <citation type="journal article" date="2014" name="Science">
        <title>Ancient hybridizations among the ancestral genomes of bread wheat.</title>
        <authorList>
            <consortium name="International Wheat Genome Sequencing Consortium,"/>
            <person name="Marcussen T."/>
            <person name="Sandve S.R."/>
            <person name="Heier L."/>
            <person name="Spannagl M."/>
            <person name="Pfeifer M."/>
            <person name="Jakobsen K.S."/>
            <person name="Wulff B.B."/>
            <person name="Steuernagel B."/>
            <person name="Mayer K.F."/>
            <person name="Olsen O.A."/>
        </authorList>
    </citation>
    <scope>NUCLEOTIDE SEQUENCE [LARGE SCALE GENOMIC DNA]</scope>
    <source>
        <strain evidence="3">cv. AL8/78</strain>
    </source>
</reference>
<evidence type="ECO:0000313" key="3">
    <source>
        <dbReference type="Proteomes" id="UP000015105"/>
    </source>
</evidence>
<reference evidence="2" key="4">
    <citation type="submission" date="2019-03" db="UniProtKB">
        <authorList>
            <consortium name="EnsemblPlants"/>
        </authorList>
    </citation>
    <scope>IDENTIFICATION</scope>
</reference>
<dbReference type="Proteomes" id="UP000015105">
    <property type="component" value="Chromosome 1D"/>
</dbReference>
<dbReference type="AlphaFoldDB" id="A0A452XRG3"/>
<feature type="compositionally biased region" description="Gly residues" evidence="1">
    <location>
        <begin position="67"/>
        <end position="77"/>
    </location>
</feature>